<evidence type="ECO:0000313" key="7">
    <source>
        <dbReference type="Proteomes" id="UP000244956"/>
    </source>
</evidence>
<dbReference type="GO" id="GO:0003700">
    <property type="term" value="F:DNA-binding transcription factor activity"/>
    <property type="evidence" value="ECO:0007669"/>
    <property type="project" value="TreeGrafter"/>
</dbReference>
<evidence type="ECO:0008006" key="8">
    <source>
        <dbReference type="Google" id="ProtNLM"/>
    </source>
</evidence>
<dbReference type="PROSITE" id="PS51063">
    <property type="entry name" value="HTH_CRP_2"/>
    <property type="match status" value="1"/>
</dbReference>
<dbReference type="PANTHER" id="PTHR24567:SF74">
    <property type="entry name" value="HTH-TYPE TRANSCRIPTIONAL REGULATOR ARCR"/>
    <property type="match status" value="1"/>
</dbReference>
<dbReference type="CDD" id="cd00038">
    <property type="entry name" value="CAP_ED"/>
    <property type="match status" value="1"/>
</dbReference>
<gene>
    <name evidence="6" type="ORF">DDZ16_03530</name>
</gene>
<dbReference type="Proteomes" id="UP000244956">
    <property type="component" value="Unassembled WGS sequence"/>
</dbReference>
<dbReference type="OrthoDB" id="9127033at2"/>
<feature type="domain" description="Cyclic nucleotide-binding" evidence="4">
    <location>
        <begin position="32"/>
        <end position="131"/>
    </location>
</feature>
<protein>
    <recommendedName>
        <fullName evidence="8">Crp/Fnr family transcriptional regulator</fullName>
    </recommendedName>
</protein>
<evidence type="ECO:0000313" key="6">
    <source>
        <dbReference type="EMBL" id="PWE00677.1"/>
    </source>
</evidence>
<sequence>MNKITNETHVKESPGKLSFEEFIEKTGTQTQIDKGQVLFSQESPTLNFYQINRGLIKLHKNNCQQKPSILKIEKDPGFVGLTDCLGSDKFSYTATAVTSCQLTILDAKKFNIFFKKRTDIALKIVPLLASESLYFQCRLISGQHKQLPGRVADTLLYFRELFNNSETFILPLSRTELAQFAGTTKESFIRTLTEFKNDKIINLNDRQVSIRSMEILKTLSRLG</sequence>
<dbReference type="InterPro" id="IPR036388">
    <property type="entry name" value="WH-like_DNA-bd_sf"/>
</dbReference>
<keyword evidence="7" id="KW-1185">Reference proteome</keyword>
<dbReference type="InterPro" id="IPR050397">
    <property type="entry name" value="Env_Response_Regulators"/>
</dbReference>
<dbReference type="PRINTS" id="PR00034">
    <property type="entry name" value="HTHCRP"/>
</dbReference>
<dbReference type="SUPFAM" id="SSF51206">
    <property type="entry name" value="cAMP-binding domain-like"/>
    <property type="match status" value="1"/>
</dbReference>
<dbReference type="SUPFAM" id="SSF46785">
    <property type="entry name" value="Winged helix' DNA-binding domain"/>
    <property type="match status" value="1"/>
</dbReference>
<evidence type="ECO:0000256" key="2">
    <source>
        <dbReference type="ARBA" id="ARBA00023125"/>
    </source>
</evidence>
<dbReference type="InterPro" id="IPR012318">
    <property type="entry name" value="HTH_CRP"/>
</dbReference>
<dbReference type="InterPro" id="IPR000595">
    <property type="entry name" value="cNMP-bd_dom"/>
</dbReference>
<dbReference type="EMBL" id="QEWP01000002">
    <property type="protein sequence ID" value="PWE00677.1"/>
    <property type="molecule type" value="Genomic_DNA"/>
</dbReference>
<evidence type="ECO:0000256" key="1">
    <source>
        <dbReference type="ARBA" id="ARBA00023015"/>
    </source>
</evidence>
<dbReference type="RefSeq" id="WP_109263049.1">
    <property type="nucleotide sequence ID" value="NZ_QEWP01000002.1"/>
</dbReference>
<keyword evidence="3" id="KW-0804">Transcription</keyword>
<dbReference type="Gene3D" id="1.10.10.10">
    <property type="entry name" value="Winged helix-like DNA-binding domain superfamily/Winged helix DNA-binding domain"/>
    <property type="match status" value="1"/>
</dbReference>
<dbReference type="PROSITE" id="PS50042">
    <property type="entry name" value="CNMP_BINDING_3"/>
    <property type="match status" value="1"/>
</dbReference>
<dbReference type="AlphaFoldDB" id="A0A2U2BCB5"/>
<evidence type="ECO:0000259" key="5">
    <source>
        <dbReference type="PROSITE" id="PS51063"/>
    </source>
</evidence>
<feature type="domain" description="HTH crp-type" evidence="5">
    <location>
        <begin position="145"/>
        <end position="214"/>
    </location>
</feature>
<evidence type="ECO:0000259" key="4">
    <source>
        <dbReference type="PROSITE" id="PS50042"/>
    </source>
</evidence>
<name>A0A2U2BCB5_9BACT</name>
<reference evidence="6 7" key="1">
    <citation type="submission" date="2018-05" db="EMBL/GenBank/DDBJ databases">
        <title>Marinilabilia rubrum sp. nov., isolated from saltern sediment.</title>
        <authorList>
            <person name="Zhang R."/>
        </authorList>
    </citation>
    <scope>NUCLEOTIDE SEQUENCE [LARGE SCALE GENOMIC DNA]</scope>
    <source>
        <strain evidence="6 7">WTE16</strain>
    </source>
</reference>
<evidence type="ECO:0000256" key="3">
    <source>
        <dbReference type="ARBA" id="ARBA00023163"/>
    </source>
</evidence>
<dbReference type="SMART" id="SM00419">
    <property type="entry name" value="HTH_CRP"/>
    <property type="match status" value="1"/>
</dbReference>
<dbReference type="InterPro" id="IPR014710">
    <property type="entry name" value="RmlC-like_jellyroll"/>
</dbReference>
<organism evidence="6 7">
    <name type="scientific">Marinilabilia rubra</name>
    <dbReference type="NCBI Taxonomy" id="2162893"/>
    <lineage>
        <taxon>Bacteria</taxon>
        <taxon>Pseudomonadati</taxon>
        <taxon>Bacteroidota</taxon>
        <taxon>Bacteroidia</taxon>
        <taxon>Marinilabiliales</taxon>
        <taxon>Marinilabiliaceae</taxon>
        <taxon>Marinilabilia</taxon>
    </lineage>
</organism>
<dbReference type="GO" id="GO:0003677">
    <property type="term" value="F:DNA binding"/>
    <property type="evidence" value="ECO:0007669"/>
    <property type="project" value="UniProtKB-KW"/>
</dbReference>
<dbReference type="Pfam" id="PF00027">
    <property type="entry name" value="cNMP_binding"/>
    <property type="match status" value="1"/>
</dbReference>
<comment type="caution">
    <text evidence="6">The sequence shown here is derived from an EMBL/GenBank/DDBJ whole genome shotgun (WGS) entry which is preliminary data.</text>
</comment>
<dbReference type="InterPro" id="IPR036390">
    <property type="entry name" value="WH_DNA-bd_sf"/>
</dbReference>
<dbReference type="Pfam" id="PF13545">
    <property type="entry name" value="HTH_Crp_2"/>
    <property type="match status" value="1"/>
</dbReference>
<dbReference type="GO" id="GO:0005829">
    <property type="term" value="C:cytosol"/>
    <property type="evidence" value="ECO:0007669"/>
    <property type="project" value="TreeGrafter"/>
</dbReference>
<dbReference type="PANTHER" id="PTHR24567">
    <property type="entry name" value="CRP FAMILY TRANSCRIPTIONAL REGULATORY PROTEIN"/>
    <property type="match status" value="1"/>
</dbReference>
<keyword evidence="2" id="KW-0238">DNA-binding</keyword>
<dbReference type="Gene3D" id="2.60.120.10">
    <property type="entry name" value="Jelly Rolls"/>
    <property type="match status" value="1"/>
</dbReference>
<accession>A0A2U2BCB5</accession>
<dbReference type="InterPro" id="IPR018490">
    <property type="entry name" value="cNMP-bd_dom_sf"/>
</dbReference>
<keyword evidence="1" id="KW-0805">Transcription regulation</keyword>
<proteinExistence type="predicted"/>